<keyword evidence="2" id="KW-0808">Transferase</keyword>
<keyword evidence="3" id="KW-1185">Reference proteome</keyword>
<reference evidence="2 3" key="1">
    <citation type="submission" date="2020-04" db="EMBL/GenBank/DDBJ databases">
        <title>Paenibacillus algicola sp. nov., a novel marine bacterium producing alginate lyase.</title>
        <authorList>
            <person name="Huang H."/>
        </authorList>
    </citation>
    <scope>NUCLEOTIDE SEQUENCE [LARGE SCALE GENOMIC DNA]</scope>
    <source>
        <strain evidence="2 3">L7-75</strain>
    </source>
</reference>
<evidence type="ECO:0000259" key="1">
    <source>
        <dbReference type="Pfam" id="PF13649"/>
    </source>
</evidence>
<dbReference type="PANTHER" id="PTHR43591">
    <property type="entry name" value="METHYLTRANSFERASE"/>
    <property type="match status" value="1"/>
</dbReference>
<dbReference type="AlphaFoldDB" id="A0A848MAB3"/>
<dbReference type="GO" id="GO:0032259">
    <property type="term" value="P:methylation"/>
    <property type="evidence" value="ECO:0007669"/>
    <property type="project" value="UniProtKB-KW"/>
</dbReference>
<feature type="domain" description="Methyltransferase" evidence="1">
    <location>
        <begin position="43"/>
        <end position="140"/>
    </location>
</feature>
<proteinExistence type="predicted"/>
<dbReference type="InterPro" id="IPR029063">
    <property type="entry name" value="SAM-dependent_MTases_sf"/>
</dbReference>
<evidence type="ECO:0000313" key="3">
    <source>
        <dbReference type="Proteomes" id="UP000565468"/>
    </source>
</evidence>
<dbReference type="InterPro" id="IPR041698">
    <property type="entry name" value="Methyltransf_25"/>
</dbReference>
<organism evidence="2 3">
    <name type="scientific">Paenibacillus lemnae</name>
    <dbReference type="NCBI Taxonomy" id="1330551"/>
    <lineage>
        <taxon>Bacteria</taxon>
        <taxon>Bacillati</taxon>
        <taxon>Bacillota</taxon>
        <taxon>Bacilli</taxon>
        <taxon>Bacillales</taxon>
        <taxon>Paenibacillaceae</taxon>
        <taxon>Paenibacillus</taxon>
    </lineage>
</organism>
<gene>
    <name evidence="2" type="ORF">HII30_20775</name>
</gene>
<sequence>MEEIIRFYDVVDEEQRFQRNSRRIEFLTSIRALEEVIQHSSKILELGAGTGAYSFHYADKGHVVTALDVTPSNINKINEKKSNYKNISLKAIVGDATDLSQFESGSFNTVLCFGPYYHVIDDIARLKLIEESLRVLAPGGILATAYINKHSVVPMLVKKIPNFINDGTISKVMDEGYLKARDPESFWTDSHYTTPNEIEELMNQFDVSIVDHLGTDGLSHTLDNEIDKLSEQKFEIYKNYHFKTCRDRSILGMSTHGLIICRKN</sequence>
<dbReference type="Gene3D" id="3.40.50.150">
    <property type="entry name" value="Vaccinia Virus protein VP39"/>
    <property type="match status" value="1"/>
</dbReference>
<accession>A0A848MAB3</accession>
<keyword evidence="2" id="KW-0489">Methyltransferase</keyword>
<comment type="caution">
    <text evidence="2">The sequence shown here is derived from an EMBL/GenBank/DDBJ whole genome shotgun (WGS) entry which is preliminary data.</text>
</comment>
<name>A0A848MAB3_PAELE</name>
<dbReference type="GO" id="GO:0008168">
    <property type="term" value="F:methyltransferase activity"/>
    <property type="evidence" value="ECO:0007669"/>
    <property type="project" value="UniProtKB-KW"/>
</dbReference>
<dbReference type="SUPFAM" id="SSF53335">
    <property type="entry name" value="S-adenosyl-L-methionine-dependent methyltransferases"/>
    <property type="match status" value="1"/>
</dbReference>
<dbReference type="Pfam" id="PF13649">
    <property type="entry name" value="Methyltransf_25"/>
    <property type="match status" value="1"/>
</dbReference>
<dbReference type="Proteomes" id="UP000565468">
    <property type="component" value="Unassembled WGS sequence"/>
</dbReference>
<dbReference type="RefSeq" id="WP_169506959.1">
    <property type="nucleotide sequence ID" value="NZ_JABBPN010000032.1"/>
</dbReference>
<dbReference type="CDD" id="cd02440">
    <property type="entry name" value="AdoMet_MTases"/>
    <property type="match status" value="1"/>
</dbReference>
<evidence type="ECO:0000313" key="2">
    <source>
        <dbReference type="EMBL" id="NMO98188.1"/>
    </source>
</evidence>
<protein>
    <submittedName>
        <fullName evidence="2">Class I SAM-dependent methyltransferase</fullName>
    </submittedName>
</protein>
<dbReference type="EMBL" id="JABBPN010000032">
    <property type="protein sequence ID" value="NMO98188.1"/>
    <property type="molecule type" value="Genomic_DNA"/>
</dbReference>